<evidence type="ECO:0000313" key="1">
    <source>
        <dbReference type="EMBL" id="OGB88799.1"/>
    </source>
</evidence>
<gene>
    <name evidence="1" type="ORF">A2625_01995</name>
</gene>
<comment type="caution">
    <text evidence="1">The sequence shown here is derived from an EMBL/GenBank/DDBJ whole genome shotgun (WGS) entry which is preliminary data.</text>
</comment>
<dbReference type="AlphaFoldDB" id="A0A1F4PYT3"/>
<organism evidence="1 2">
    <name type="scientific">candidate division WOR-1 bacterium RIFCSPHIGHO2_01_FULL_53_15</name>
    <dbReference type="NCBI Taxonomy" id="1802564"/>
    <lineage>
        <taxon>Bacteria</taxon>
        <taxon>Bacillati</taxon>
        <taxon>Saganbacteria</taxon>
    </lineage>
</organism>
<evidence type="ECO:0000313" key="2">
    <source>
        <dbReference type="Proteomes" id="UP000178724"/>
    </source>
</evidence>
<protein>
    <submittedName>
        <fullName evidence="1">Uncharacterized protein</fullName>
    </submittedName>
</protein>
<sequence length="76" mass="7933">MAGTPAPAGDFAGGIPGFMLGLKTYTRVTDNIGVGLYYQYGLSMALTGIKYLSSSGSNAWMDAAISFSQFGGTVYF</sequence>
<dbReference type="EMBL" id="METM01000033">
    <property type="protein sequence ID" value="OGB88799.1"/>
    <property type="molecule type" value="Genomic_DNA"/>
</dbReference>
<name>A0A1F4PYT3_UNCSA</name>
<accession>A0A1F4PYT3</accession>
<dbReference type="Proteomes" id="UP000178724">
    <property type="component" value="Unassembled WGS sequence"/>
</dbReference>
<proteinExistence type="predicted"/>
<reference evidence="1 2" key="1">
    <citation type="journal article" date="2016" name="Nat. Commun.">
        <title>Thousands of microbial genomes shed light on interconnected biogeochemical processes in an aquifer system.</title>
        <authorList>
            <person name="Anantharaman K."/>
            <person name="Brown C.T."/>
            <person name="Hug L.A."/>
            <person name="Sharon I."/>
            <person name="Castelle C.J."/>
            <person name="Probst A.J."/>
            <person name="Thomas B.C."/>
            <person name="Singh A."/>
            <person name="Wilkins M.J."/>
            <person name="Karaoz U."/>
            <person name="Brodie E.L."/>
            <person name="Williams K.H."/>
            <person name="Hubbard S.S."/>
            <person name="Banfield J.F."/>
        </authorList>
    </citation>
    <scope>NUCLEOTIDE SEQUENCE [LARGE SCALE GENOMIC DNA]</scope>
</reference>